<dbReference type="PANTHER" id="PTHR11207:SF0">
    <property type="entry name" value="RIBONUCLEASE 3"/>
    <property type="match status" value="1"/>
</dbReference>
<evidence type="ECO:0000313" key="13">
    <source>
        <dbReference type="Proteomes" id="UP000255283"/>
    </source>
</evidence>
<feature type="domain" description="DRBM" evidence="10">
    <location>
        <begin position="173"/>
        <end position="242"/>
    </location>
</feature>
<comment type="catalytic activity">
    <reaction evidence="1 8">
        <text>Endonucleolytic cleavage to 5'-phosphomonoester.</text>
        <dbReference type="EC" id="3.1.26.3"/>
    </reaction>
</comment>
<keyword evidence="3 8" id="KW-0507">mRNA processing</keyword>
<dbReference type="SUPFAM" id="SSF54768">
    <property type="entry name" value="dsRNA-binding domain-like"/>
    <property type="match status" value="1"/>
</dbReference>
<dbReference type="GO" id="GO:0008033">
    <property type="term" value="P:tRNA processing"/>
    <property type="evidence" value="ECO:0007669"/>
    <property type="project" value="UniProtKB-KW"/>
</dbReference>
<evidence type="ECO:0000256" key="4">
    <source>
        <dbReference type="ARBA" id="ARBA00022722"/>
    </source>
</evidence>
<keyword evidence="8" id="KW-0819">tRNA processing</keyword>
<evidence type="ECO:0000256" key="9">
    <source>
        <dbReference type="SAM" id="MobiDB-lite"/>
    </source>
</evidence>
<evidence type="ECO:0000256" key="1">
    <source>
        <dbReference type="ARBA" id="ARBA00000109"/>
    </source>
</evidence>
<evidence type="ECO:0000256" key="2">
    <source>
        <dbReference type="ARBA" id="ARBA00010183"/>
    </source>
</evidence>
<dbReference type="GO" id="GO:0046872">
    <property type="term" value="F:metal ion binding"/>
    <property type="evidence" value="ECO:0007669"/>
    <property type="project" value="UniProtKB-KW"/>
</dbReference>
<keyword evidence="6 8" id="KW-0378">Hydrolase</keyword>
<dbReference type="PROSITE" id="PS50142">
    <property type="entry name" value="RNASE_3_2"/>
    <property type="match status" value="1"/>
</dbReference>
<dbReference type="SMART" id="SM00535">
    <property type="entry name" value="RIBOc"/>
    <property type="match status" value="1"/>
</dbReference>
<dbReference type="InterPro" id="IPR011907">
    <property type="entry name" value="RNase_III"/>
</dbReference>
<dbReference type="InterPro" id="IPR036389">
    <property type="entry name" value="RNase_III_sf"/>
</dbReference>
<dbReference type="GO" id="GO:0005737">
    <property type="term" value="C:cytoplasm"/>
    <property type="evidence" value="ECO:0007669"/>
    <property type="project" value="UniProtKB-SubCell"/>
</dbReference>
<feature type="binding site" evidence="8">
    <location>
        <position position="62"/>
    </location>
    <ligand>
        <name>Mg(2+)</name>
        <dbReference type="ChEBI" id="CHEBI:18420"/>
    </ligand>
</feature>
<comment type="similarity">
    <text evidence="2">Belongs to the ribonuclease III family.</text>
</comment>
<name>A0AAQ1ZJD5_9BACT</name>
<evidence type="ECO:0000256" key="5">
    <source>
        <dbReference type="ARBA" id="ARBA00022759"/>
    </source>
</evidence>
<feature type="compositionally biased region" description="Basic and acidic residues" evidence="9">
    <location>
        <begin position="283"/>
        <end position="304"/>
    </location>
</feature>
<feature type="binding site" evidence="8">
    <location>
        <position position="134"/>
    </location>
    <ligand>
        <name>Mg(2+)</name>
        <dbReference type="ChEBI" id="CHEBI:18420"/>
    </ligand>
</feature>
<organism evidence="12 13">
    <name type="scientific">Segatella buccae</name>
    <dbReference type="NCBI Taxonomy" id="28126"/>
    <lineage>
        <taxon>Bacteria</taxon>
        <taxon>Pseudomonadati</taxon>
        <taxon>Bacteroidota</taxon>
        <taxon>Bacteroidia</taxon>
        <taxon>Bacteroidales</taxon>
        <taxon>Prevotellaceae</taxon>
        <taxon>Segatella</taxon>
    </lineage>
</organism>
<feature type="domain" description="RNase III" evidence="11">
    <location>
        <begin position="20"/>
        <end position="145"/>
    </location>
</feature>
<evidence type="ECO:0000256" key="7">
    <source>
        <dbReference type="ARBA" id="ARBA00022884"/>
    </source>
</evidence>
<dbReference type="RefSeq" id="WP_115153750.1">
    <property type="nucleotide sequence ID" value="NZ_DBFWLE010000013.1"/>
</dbReference>
<dbReference type="NCBIfam" id="TIGR02191">
    <property type="entry name" value="RNaseIII"/>
    <property type="match status" value="1"/>
</dbReference>
<evidence type="ECO:0000256" key="3">
    <source>
        <dbReference type="ARBA" id="ARBA00022664"/>
    </source>
</evidence>
<dbReference type="PROSITE" id="PS50137">
    <property type="entry name" value="DS_RBD"/>
    <property type="match status" value="1"/>
</dbReference>
<keyword evidence="8" id="KW-0460">Magnesium</keyword>
<feature type="binding site" evidence="8">
    <location>
        <position position="131"/>
    </location>
    <ligand>
        <name>Mg(2+)</name>
        <dbReference type="ChEBI" id="CHEBI:18420"/>
    </ligand>
</feature>
<feature type="region of interest" description="Disordered" evidence="9">
    <location>
        <begin position="281"/>
        <end position="371"/>
    </location>
</feature>
<dbReference type="GO" id="GO:0019843">
    <property type="term" value="F:rRNA binding"/>
    <property type="evidence" value="ECO:0007669"/>
    <property type="project" value="UniProtKB-KW"/>
</dbReference>
<dbReference type="SUPFAM" id="SSF69065">
    <property type="entry name" value="RNase III domain-like"/>
    <property type="match status" value="1"/>
</dbReference>
<comment type="subunit">
    <text evidence="8">Homodimer.</text>
</comment>
<dbReference type="SMART" id="SM00358">
    <property type="entry name" value="DSRM"/>
    <property type="match status" value="1"/>
</dbReference>
<protein>
    <recommendedName>
        <fullName evidence="8">Ribonuclease 3</fullName>
        <ecNumber evidence="8">3.1.26.3</ecNumber>
    </recommendedName>
    <alternativeName>
        <fullName evidence="8">Ribonuclease III</fullName>
        <shortName evidence="8">RNase III</shortName>
    </alternativeName>
</protein>
<keyword evidence="4 8" id="KW-0540">Nuclease</keyword>
<keyword evidence="8" id="KW-0479">Metal-binding</keyword>
<dbReference type="Gene3D" id="3.30.160.20">
    <property type="match status" value="1"/>
</dbReference>
<proteinExistence type="inferred from homology"/>
<comment type="subcellular location">
    <subcellularLocation>
        <location evidence="8">Cytoplasm</location>
    </subcellularLocation>
</comment>
<dbReference type="InterPro" id="IPR000999">
    <property type="entry name" value="RNase_III_dom"/>
</dbReference>
<keyword evidence="7 8" id="KW-0694">RNA-binding</keyword>
<keyword evidence="8" id="KW-0699">rRNA-binding</keyword>
<keyword evidence="8" id="KW-0698">rRNA processing</keyword>
<dbReference type="InterPro" id="IPR014720">
    <property type="entry name" value="dsRBD_dom"/>
</dbReference>
<dbReference type="GO" id="GO:0006364">
    <property type="term" value="P:rRNA processing"/>
    <property type="evidence" value="ECO:0007669"/>
    <property type="project" value="UniProtKB-UniRule"/>
</dbReference>
<feature type="active site" evidence="8">
    <location>
        <position position="66"/>
    </location>
</feature>
<dbReference type="GO" id="GO:0003725">
    <property type="term" value="F:double-stranded RNA binding"/>
    <property type="evidence" value="ECO:0007669"/>
    <property type="project" value="TreeGrafter"/>
</dbReference>
<dbReference type="CDD" id="cd19875">
    <property type="entry name" value="DSRM_EIF2AK2-like"/>
    <property type="match status" value="1"/>
</dbReference>
<keyword evidence="5 8" id="KW-0255">Endonuclease</keyword>
<evidence type="ECO:0000256" key="6">
    <source>
        <dbReference type="ARBA" id="ARBA00022801"/>
    </source>
</evidence>
<comment type="caution">
    <text evidence="12">The sequence shown here is derived from an EMBL/GenBank/DDBJ whole genome shotgun (WGS) entry which is preliminary data.</text>
</comment>
<feature type="compositionally biased region" description="Low complexity" evidence="9">
    <location>
        <begin position="360"/>
        <end position="371"/>
    </location>
</feature>
<comment type="function">
    <text evidence="8">Digests double-stranded RNA. Involved in the processing of primary rRNA transcript to yield the immediate precursors to the large and small rRNAs (23S and 16S). Processes some mRNAs, and tRNAs when they are encoded in the rRNA operon. Processes pre-crRNA and tracrRNA of type II CRISPR loci if present in the organism.</text>
</comment>
<dbReference type="GO" id="GO:0004525">
    <property type="term" value="F:ribonuclease III activity"/>
    <property type="evidence" value="ECO:0007669"/>
    <property type="project" value="UniProtKB-UniRule"/>
</dbReference>
<dbReference type="EMBL" id="UGTJ01000001">
    <property type="protein sequence ID" value="SUB80258.1"/>
    <property type="molecule type" value="Genomic_DNA"/>
</dbReference>
<dbReference type="PANTHER" id="PTHR11207">
    <property type="entry name" value="RIBONUCLEASE III"/>
    <property type="match status" value="1"/>
</dbReference>
<dbReference type="Gene3D" id="1.10.1520.10">
    <property type="entry name" value="Ribonuclease III domain"/>
    <property type="match status" value="1"/>
</dbReference>
<dbReference type="Pfam" id="PF14622">
    <property type="entry name" value="Ribonucleas_3_3"/>
    <property type="match status" value="1"/>
</dbReference>
<dbReference type="CDD" id="cd00593">
    <property type="entry name" value="RIBOc"/>
    <property type="match status" value="1"/>
</dbReference>
<evidence type="ECO:0000259" key="10">
    <source>
        <dbReference type="PROSITE" id="PS50137"/>
    </source>
</evidence>
<accession>A0AAQ1ZJD5</accession>
<evidence type="ECO:0000256" key="8">
    <source>
        <dbReference type="HAMAP-Rule" id="MF_00104"/>
    </source>
</evidence>
<dbReference type="AlphaFoldDB" id="A0AAQ1ZJD5"/>
<dbReference type="PROSITE" id="PS00517">
    <property type="entry name" value="RNASE_3_1"/>
    <property type="match status" value="1"/>
</dbReference>
<dbReference type="Proteomes" id="UP000255283">
    <property type="component" value="Unassembled WGS sequence"/>
</dbReference>
<comment type="cofactor">
    <cofactor evidence="8">
        <name>Mg(2+)</name>
        <dbReference type="ChEBI" id="CHEBI:18420"/>
    </cofactor>
</comment>
<sequence length="371" mass="42631">MLDNFLDRIKLFFRKDKELYTSLYDIIGFYPRDIRLYEQALMHKSVMRRNAKGRPVNNERLEFLGDAILDAIVGDIVFKHFPGKREGFLTNTRSKLVQRDTLNKLAQEMGISQLILSNGHNSSHNSYLGGNAFEALVGALYLDRGYDACMKFMQKRILSQMINIDKVAYKEVNFKSKLIEWGQKNRVKLDFKLLSQGKDKDGNPMFAYQAVIEGCEGGTGKGYSKKESQQTASKLTLEKLKREPQYIDAVFAAKADRTKMEEEPVENVPDTEEKNDFIISQSEEPRQEEKHENVFREEVFEDRPRRQRRSPMYANKAEEDEEESDEKRKETPMAGGSGEEEFDLSDISANPEEKSREEIIAAAEAAAFGEE</sequence>
<feature type="active site" evidence="8">
    <location>
        <position position="134"/>
    </location>
</feature>
<dbReference type="Pfam" id="PF00035">
    <property type="entry name" value="dsrm"/>
    <property type="match status" value="1"/>
</dbReference>
<evidence type="ECO:0000313" key="12">
    <source>
        <dbReference type="EMBL" id="SUB80258.1"/>
    </source>
</evidence>
<dbReference type="GO" id="GO:0006397">
    <property type="term" value="P:mRNA processing"/>
    <property type="evidence" value="ECO:0007669"/>
    <property type="project" value="UniProtKB-UniRule"/>
</dbReference>
<dbReference type="EC" id="3.1.26.3" evidence="8"/>
<evidence type="ECO:0000259" key="11">
    <source>
        <dbReference type="PROSITE" id="PS50142"/>
    </source>
</evidence>
<reference evidence="12 13" key="1">
    <citation type="submission" date="2018-06" db="EMBL/GenBank/DDBJ databases">
        <authorList>
            <consortium name="Pathogen Informatics"/>
            <person name="Doyle S."/>
        </authorList>
    </citation>
    <scope>NUCLEOTIDE SEQUENCE [LARGE SCALE GENOMIC DNA]</scope>
    <source>
        <strain evidence="12 13">NCTC13063</strain>
    </source>
</reference>
<dbReference type="GO" id="GO:0010468">
    <property type="term" value="P:regulation of gene expression"/>
    <property type="evidence" value="ECO:0007669"/>
    <property type="project" value="TreeGrafter"/>
</dbReference>
<dbReference type="HAMAP" id="MF_00104">
    <property type="entry name" value="RNase_III"/>
    <property type="match status" value="1"/>
</dbReference>
<keyword evidence="8" id="KW-0963">Cytoplasm</keyword>
<gene>
    <name evidence="8 12" type="primary">rnc</name>
    <name evidence="12" type="ORF">NCTC13063_01541</name>
</gene>